<feature type="signal peptide" evidence="2">
    <location>
        <begin position="1"/>
        <end position="25"/>
    </location>
</feature>
<evidence type="ECO:0000313" key="4">
    <source>
        <dbReference type="EMBL" id="MBE7324647.1"/>
    </source>
</evidence>
<evidence type="ECO:0000313" key="5">
    <source>
        <dbReference type="Proteomes" id="UP000756387"/>
    </source>
</evidence>
<feature type="compositionally biased region" description="Low complexity" evidence="1">
    <location>
        <begin position="35"/>
        <end position="64"/>
    </location>
</feature>
<name>A0ABR9RTZ6_9ACTN</name>
<dbReference type="InterPro" id="IPR036378">
    <property type="entry name" value="FAS1_dom_sf"/>
</dbReference>
<organism evidence="4 5">
    <name type="scientific">Nocardioides malaquae</name>
    <dbReference type="NCBI Taxonomy" id="2773426"/>
    <lineage>
        <taxon>Bacteria</taxon>
        <taxon>Bacillati</taxon>
        <taxon>Actinomycetota</taxon>
        <taxon>Actinomycetes</taxon>
        <taxon>Propionibacteriales</taxon>
        <taxon>Nocardioidaceae</taxon>
        <taxon>Nocardioides</taxon>
    </lineage>
</organism>
<evidence type="ECO:0000256" key="1">
    <source>
        <dbReference type="SAM" id="MobiDB-lite"/>
    </source>
</evidence>
<protein>
    <submittedName>
        <fullName evidence="4">Fasciclin domain-containing protein</fullName>
    </submittedName>
</protein>
<dbReference type="SMART" id="SM00554">
    <property type="entry name" value="FAS1"/>
    <property type="match status" value="1"/>
</dbReference>
<evidence type="ECO:0000256" key="2">
    <source>
        <dbReference type="SAM" id="SignalP"/>
    </source>
</evidence>
<dbReference type="EMBL" id="JADCSA010000006">
    <property type="protein sequence ID" value="MBE7324647.1"/>
    <property type="molecule type" value="Genomic_DNA"/>
</dbReference>
<dbReference type="PANTHER" id="PTHR10900">
    <property type="entry name" value="PERIOSTIN-RELATED"/>
    <property type="match status" value="1"/>
</dbReference>
<dbReference type="InterPro" id="IPR050904">
    <property type="entry name" value="Adhesion/Biosynth-related"/>
</dbReference>
<dbReference type="PANTHER" id="PTHR10900:SF77">
    <property type="entry name" value="FI19380P1"/>
    <property type="match status" value="1"/>
</dbReference>
<reference evidence="4 5" key="1">
    <citation type="submission" date="2020-10" db="EMBL/GenBank/DDBJ databases">
        <title>Nocardioides sp. isolated from sludge.</title>
        <authorList>
            <person name="Zhang X."/>
        </authorList>
    </citation>
    <scope>NUCLEOTIDE SEQUENCE [LARGE SCALE GENOMIC DNA]</scope>
    <source>
        <strain evidence="4 5">Y6</strain>
    </source>
</reference>
<keyword evidence="5" id="KW-1185">Reference proteome</keyword>
<dbReference type="SUPFAM" id="SSF82153">
    <property type="entry name" value="FAS1 domain"/>
    <property type="match status" value="1"/>
</dbReference>
<gene>
    <name evidence="4" type="ORF">IEQ44_08275</name>
</gene>
<sequence>MKLSHRSVGLAALALTVSLGLSACAEDEDSSANDTAETPAATPTPMEDDSTAPAADAAFGPACDQLPAEGDGSAATMADQPVATAAAGNPLLTTLVSAIQEAGLVDTLNSAEALTVFAPTDDAFAKIPEKDLNALLADKEALTEVLTHHVVGAEAGPDAIAGDHETLNGTTVTVEGSGEDWTVDEAAIVCGNIDTANAKVYVIDTVLMP</sequence>
<comment type="caution">
    <text evidence="4">The sequence shown here is derived from an EMBL/GenBank/DDBJ whole genome shotgun (WGS) entry which is preliminary data.</text>
</comment>
<dbReference type="Gene3D" id="2.30.180.10">
    <property type="entry name" value="FAS1 domain"/>
    <property type="match status" value="1"/>
</dbReference>
<keyword evidence="2" id="KW-0732">Signal</keyword>
<dbReference type="RefSeq" id="WP_193637968.1">
    <property type="nucleotide sequence ID" value="NZ_JADCSA010000006.1"/>
</dbReference>
<feature type="region of interest" description="Disordered" evidence="1">
    <location>
        <begin position="26"/>
        <end position="74"/>
    </location>
</feature>
<evidence type="ECO:0000259" key="3">
    <source>
        <dbReference type="PROSITE" id="PS50213"/>
    </source>
</evidence>
<dbReference type="InterPro" id="IPR000782">
    <property type="entry name" value="FAS1_domain"/>
</dbReference>
<proteinExistence type="predicted"/>
<dbReference type="PROSITE" id="PS51257">
    <property type="entry name" value="PROKAR_LIPOPROTEIN"/>
    <property type="match status" value="1"/>
</dbReference>
<dbReference type="Pfam" id="PF02469">
    <property type="entry name" value="Fasciclin"/>
    <property type="match status" value="1"/>
</dbReference>
<feature type="domain" description="FAS1" evidence="3">
    <location>
        <begin position="79"/>
        <end position="207"/>
    </location>
</feature>
<dbReference type="PROSITE" id="PS50213">
    <property type="entry name" value="FAS1"/>
    <property type="match status" value="1"/>
</dbReference>
<accession>A0ABR9RTZ6</accession>
<feature type="chain" id="PRO_5046384035" evidence="2">
    <location>
        <begin position="26"/>
        <end position="209"/>
    </location>
</feature>
<dbReference type="Proteomes" id="UP000756387">
    <property type="component" value="Unassembled WGS sequence"/>
</dbReference>